<protein>
    <submittedName>
        <fullName evidence="1">Uncharacterized protein</fullName>
    </submittedName>
</protein>
<dbReference type="EMBL" id="CP070969">
    <property type="protein sequence ID" value="QSF43404.1"/>
    <property type="molecule type" value="Genomic_DNA"/>
</dbReference>
<evidence type="ECO:0000313" key="1">
    <source>
        <dbReference type="EMBL" id="QSF43404.1"/>
    </source>
</evidence>
<evidence type="ECO:0000313" key="2">
    <source>
        <dbReference type="Proteomes" id="UP000663452"/>
    </source>
</evidence>
<accession>A0ABX7L626</accession>
<reference evidence="1 2" key="1">
    <citation type="submission" date="2021-02" db="EMBL/GenBank/DDBJ databases">
        <title>Paenibacillus tianjinensis sp. nov.</title>
        <authorList>
            <person name="Liu H."/>
        </authorList>
    </citation>
    <scope>NUCLEOTIDE SEQUENCE [LARGE SCALE GENOMIC DNA]</scope>
    <source>
        <strain evidence="1 2">TB2019</strain>
    </source>
</reference>
<proteinExistence type="predicted"/>
<keyword evidence="2" id="KW-1185">Reference proteome</keyword>
<name>A0ABX7L626_9BACL</name>
<dbReference type="Proteomes" id="UP000663452">
    <property type="component" value="Chromosome"/>
</dbReference>
<dbReference type="RefSeq" id="WP_206101037.1">
    <property type="nucleotide sequence ID" value="NZ_CP070969.1"/>
</dbReference>
<organism evidence="1 2">
    <name type="scientific">Paenibacillus tianjinensis</name>
    <dbReference type="NCBI Taxonomy" id="2810347"/>
    <lineage>
        <taxon>Bacteria</taxon>
        <taxon>Bacillati</taxon>
        <taxon>Bacillota</taxon>
        <taxon>Bacilli</taxon>
        <taxon>Bacillales</taxon>
        <taxon>Paenibacillaceae</taxon>
        <taxon>Paenibacillus</taxon>
    </lineage>
</organism>
<sequence>MSTVQLSTSDLKLTEDENAARYIEILSNKFGSKLTIGGIYEIKRSYGSPQIYGDDGEMYIVDEDGKDAYGFQMLCDVNYYE</sequence>
<gene>
    <name evidence="1" type="ORF">JRJ22_19250</name>
</gene>